<keyword evidence="2" id="KW-1185">Reference proteome</keyword>
<name>A0ABT8DTD4_9BURK</name>
<protein>
    <submittedName>
        <fullName evidence="1">Uncharacterized protein</fullName>
    </submittedName>
</protein>
<evidence type="ECO:0000313" key="1">
    <source>
        <dbReference type="EMBL" id="MDN3921457.1"/>
    </source>
</evidence>
<dbReference type="EMBL" id="JAUHHC010000003">
    <property type="protein sequence ID" value="MDN3921457.1"/>
    <property type="molecule type" value="Genomic_DNA"/>
</dbReference>
<comment type="caution">
    <text evidence="1">The sequence shown here is derived from an EMBL/GenBank/DDBJ whole genome shotgun (WGS) entry which is preliminary data.</text>
</comment>
<dbReference type="Proteomes" id="UP001228044">
    <property type="component" value="Unassembled WGS sequence"/>
</dbReference>
<gene>
    <name evidence="1" type="ORF">QWJ38_14280</name>
</gene>
<sequence>MSALLLIAPLAASANQGWAIRRVADMPDGAPAFEVVDPQGRIATRIECIATGWYEADSLAARLLRSTEVTAAIQAKGGRLEIEDLGPAKFDCVLTASRPRAVQQAD</sequence>
<proteinExistence type="predicted"/>
<evidence type="ECO:0000313" key="2">
    <source>
        <dbReference type="Proteomes" id="UP001228044"/>
    </source>
</evidence>
<dbReference type="RefSeq" id="WP_290359748.1">
    <property type="nucleotide sequence ID" value="NZ_JAUHHC010000003.1"/>
</dbReference>
<organism evidence="1 2">
    <name type="scientific">Roseateles violae</name>
    <dbReference type="NCBI Taxonomy" id="3058042"/>
    <lineage>
        <taxon>Bacteria</taxon>
        <taxon>Pseudomonadati</taxon>
        <taxon>Pseudomonadota</taxon>
        <taxon>Betaproteobacteria</taxon>
        <taxon>Burkholderiales</taxon>
        <taxon>Sphaerotilaceae</taxon>
        <taxon>Roseateles</taxon>
    </lineage>
</organism>
<accession>A0ABT8DTD4</accession>
<reference evidence="1 2" key="1">
    <citation type="submission" date="2023-06" db="EMBL/GenBank/DDBJ databases">
        <title>Pelomonas sp. PFR6 16S ribosomal RNA gene Genome sequencing and assembly.</title>
        <authorList>
            <person name="Woo H."/>
        </authorList>
    </citation>
    <scope>NUCLEOTIDE SEQUENCE [LARGE SCALE GENOMIC DNA]</scope>
    <source>
        <strain evidence="1 2">PFR6</strain>
    </source>
</reference>